<sequence>MSPRSPDGRSIKGLAKEEDDREQHYFERQEPEDESDPIDKKETSWDEETVHEEFTSRRPPSPFASFLQETRDPQASPKGIDRAFEDRMLRNELLEGCTSEENRVHEFLNADLRRKVPSKSSDQAEGSNEAGNNPVQGATSLATEPDEHLNPHIVNPELQRWWINSLMWTGFKKPLEIVDLPSLPEWDDADAVHKRFSTFWSIEQQKVK</sequence>
<evidence type="ECO:0000256" key="1">
    <source>
        <dbReference type="SAM" id="MobiDB-lite"/>
    </source>
</evidence>
<comment type="caution">
    <text evidence="2">The sequence shown here is derived from an EMBL/GenBank/DDBJ whole genome shotgun (WGS) entry which is preliminary data.</text>
</comment>
<reference evidence="2 3" key="1">
    <citation type="submission" date="2024-09" db="EMBL/GenBank/DDBJ databases">
        <title>Chromosome-scale assembly of Riccia sorocarpa.</title>
        <authorList>
            <person name="Paukszto L."/>
        </authorList>
    </citation>
    <scope>NUCLEOTIDE SEQUENCE [LARGE SCALE GENOMIC DNA]</scope>
    <source>
        <strain evidence="2">LP-2024</strain>
        <tissue evidence="2">Aerial parts of the thallus</tissue>
    </source>
</reference>
<feature type="region of interest" description="Disordered" evidence="1">
    <location>
        <begin position="1"/>
        <end position="83"/>
    </location>
</feature>
<evidence type="ECO:0000313" key="2">
    <source>
        <dbReference type="EMBL" id="KAL3678838.1"/>
    </source>
</evidence>
<dbReference type="AlphaFoldDB" id="A0ABD3GI21"/>
<proteinExistence type="predicted"/>
<dbReference type="Proteomes" id="UP001633002">
    <property type="component" value="Unassembled WGS sequence"/>
</dbReference>
<name>A0ABD3GI21_9MARC</name>
<dbReference type="EMBL" id="JBJQOH010000007">
    <property type="protein sequence ID" value="KAL3678838.1"/>
    <property type="molecule type" value="Genomic_DNA"/>
</dbReference>
<feature type="compositionally biased region" description="Basic and acidic residues" evidence="1">
    <location>
        <begin position="1"/>
        <end position="29"/>
    </location>
</feature>
<organism evidence="2 3">
    <name type="scientific">Riccia sorocarpa</name>
    <dbReference type="NCBI Taxonomy" id="122646"/>
    <lineage>
        <taxon>Eukaryota</taxon>
        <taxon>Viridiplantae</taxon>
        <taxon>Streptophyta</taxon>
        <taxon>Embryophyta</taxon>
        <taxon>Marchantiophyta</taxon>
        <taxon>Marchantiopsida</taxon>
        <taxon>Marchantiidae</taxon>
        <taxon>Marchantiales</taxon>
        <taxon>Ricciaceae</taxon>
        <taxon>Riccia</taxon>
    </lineage>
</organism>
<protein>
    <submittedName>
        <fullName evidence="2">Uncharacterized protein</fullName>
    </submittedName>
</protein>
<feature type="compositionally biased region" description="Polar residues" evidence="1">
    <location>
        <begin position="118"/>
        <end position="142"/>
    </location>
</feature>
<accession>A0ABD3GI21</accession>
<gene>
    <name evidence="2" type="ORF">R1sor_021794</name>
</gene>
<feature type="region of interest" description="Disordered" evidence="1">
    <location>
        <begin position="114"/>
        <end position="150"/>
    </location>
</feature>
<evidence type="ECO:0000313" key="3">
    <source>
        <dbReference type="Proteomes" id="UP001633002"/>
    </source>
</evidence>
<keyword evidence="3" id="KW-1185">Reference proteome</keyword>